<keyword evidence="2 3" id="KW-0326">Glycosidase</keyword>
<evidence type="ECO:0000256" key="2">
    <source>
        <dbReference type="ARBA" id="ARBA00023295"/>
    </source>
</evidence>
<dbReference type="InterPro" id="IPR017853">
    <property type="entry name" value="GH"/>
</dbReference>
<dbReference type="CDD" id="cd02872">
    <property type="entry name" value="GH18_chitolectin_chitotriosidase"/>
    <property type="match status" value="1"/>
</dbReference>
<evidence type="ECO:0000259" key="5">
    <source>
        <dbReference type="PROSITE" id="PS51910"/>
    </source>
</evidence>
<dbReference type="InterPro" id="IPR001579">
    <property type="entry name" value="Glyco_hydro_18_chit_AS"/>
</dbReference>
<sequence length="373" mass="42109">MMQVFNQLTLAIVCYYKSWSVKRPGKGNFKVENIDTKLCTHVIYSYARVTADGDITFRDPKIDITLGGYKRFNNLRNKQSNLKTMISLSVSRKNSTIFSQIINYPDKRRKFANNIIVFLKKYRFNGLDIDWEFPAHFGGIPSDKTAYVEFFKLLRPSFDANGLILSAAVSPDADVIDTAYLVPQMVKYLDFVNVMTYDFHGPWDPITGENTPLYAGPADKTVCDRKLNVDFAIQYWIKKGAPMNKLNLGIATYAITFTLKSATNNRVGAPVVGAGKAGPYTRAPGTMAYFEICEKVKSEGWKFYWNAAQNSAYAVKEDQWAGYDSISAVLIKALYIKNNGLGGAMIWSIDMDDYRNICRNGVYPLLRTIKSVL</sequence>
<dbReference type="InterPro" id="IPR011583">
    <property type="entry name" value="Chitinase_II/V-like_cat"/>
</dbReference>
<dbReference type="SMART" id="SM00636">
    <property type="entry name" value="Glyco_18"/>
    <property type="match status" value="1"/>
</dbReference>
<comment type="similarity">
    <text evidence="4">Belongs to the glycosyl hydrolase 18 family.</text>
</comment>
<dbReference type="SUPFAM" id="SSF51445">
    <property type="entry name" value="(Trans)glycosidases"/>
    <property type="match status" value="1"/>
</dbReference>
<dbReference type="PANTHER" id="PTHR11177">
    <property type="entry name" value="CHITINASE"/>
    <property type="match status" value="1"/>
</dbReference>
<comment type="caution">
    <text evidence="6">The sequence shown here is derived from an EMBL/GenBank/DDBJ whole genome shotgun (WGS) entry which is preliminary data.</text>
</comment>
<evidence type="ECO:0000256" key="3">
    <source>
        <dbReference type="RuleBase" id="RU000489"/>
    </source>
</evidence>
<name>A0ABQ8SP67_PERAM</name>
<dbReference type="InterPro" id="IPR001223">
    <property type="entry name" value="Glyco_hydro18_cat"/>
</dbReference>
<dbReference type="PANTHER" id="PTHR11177:SF317">
    <property type="entry name" value="CHITINASE 12-RELATED"/>
    <property type="match status" value="1"/>
</dbReference>
<dbReference type="Proteomes" id="UP001148838">
    <property type="component" value="Unassembled WGS sequence"/>
</dbReference>
<dbReference type="Gene3D" id="3.10.50.10">
    <property type="match status" value="1"/>
</dbReference>
<evidence type="ECO:0000313" key="6">
    <source>
        <dbReference type="EMBL" id="KAJ4435530.1"/>
    </source>
</evidence>
<dbReference type="Gene3D" id="3.20.20.80">
    <property type="entry name" value="Glycosidases"/>
    <property type="match status" value="1"/>
</dbReference>
<feature type="domain" description="GH18" evidence="5">
    <location>
        <begin position="10"/>
        <end position="373"/>
    </location>
</feature>
<dbReference type="Pfam" id="PF00704">
    <property type="entry name" value="Glyco_hydro_18"/>
    <property type="match status" value="1"/>
</dbReference>
<dbReference type="InterPro" id="IPR050314">
    <property type="entry name" value="Glycosyl_Hydrlase_18"/>
</dbReference>
<accession>A0ABQ8SP67</accession>
<evidence type="ECO:0000313" key="7">
    <source>
        <dbReference type="Proteomes" id="UP001148838"/>
    </source>
</evidence>
<dbReference type="PROSITE" id="PS51910">
    <property type="entry name" value="GH18_2"/>
    <property type="match status" value="1"/>
</dbReference>
<protein>
    <recommendedName>
        <fullName evidence="5">GH18 domain-containing protein</fullName>
    </recommendedName>
</protein>
<dbReference type="SUPFAM" id="SSF54556">
    <property type="entry name" value="Chitinase insertion domain"/>
    <property type="match status" value="1"/>
</dbReference>
<gene>
    <name evidence="6" type="ORF">ANN_18146</name>
</gene>
<evidence type="ECO:0000256" key="1">
    <source>
        <dbReference type="ARBA" id="ARBA00022801"/>
    </source>
</evidence>
<keyword evidence="7" id="KW-1185">Reference proteome</keyword>
<dbReference type="PROSITE" id="PS01095">
    <property type="entry name" value="GH18_1"/>
    <property type="match status" value="1"/>
</dbReference>
<organism evidence="6 7">
    <name type="scientific">Periplaneta americana</name>
    <name type="common">American cockroach</name>
    <name type="synonym">Blatta americana</name>
    <dbReference type="NCBI Taxonomy" id="6978"/>
    <lineage>
        <taxon>Eukaryota</taxon>
        <taxon>Metazoa</taxon>
        <taxon>Ecdysozoa</taxon>
        <taxon>Arthropoda</taxon>
        <taxon>Hexapoda</taxon>
        <taxon>Insecta</taxon>
        <taxon>Pterygota</taxon>
        <taxon>Neoptera</taxon>
        <taxon>Polyneoptera</taxon>
        <taxon>Dictyoptera</taxon>
        <taxon>Blattodea</taxon>
        <taxon>Blattoidea</taxon>
        <taxon>Blattidae</taxon>
        <taxon>Blattinae</taxon>
        <taxon>Periplaneta</taxon>
    </lineage>
</organism>
<keyword evidence="1 3" id="KW-0378">Hydrolase</keyword>
<dbReference type="InterPro" id="IPR029070">
    <property type="entry name" value="Chitinase_insertion_sf"/>
</dbReference>
<proteinExistence type="inferred from homology"/>
<dbReference type="EMBL" id="JAJSOF020000023">
    <property type="protein sequence ID" value="KAJ4435530.1"/>
    <property type="molecule type" value="Genomic_DNA"/>
</dbReference>
<reference evidence="6 7" key="1">
    <citation type="journal article" date="2022" name="Allergy">
        <title>Genome assembly and annotation of Periplaneta americana reveal a comprehensive cockroach allergen profile.</title>
        <authorList>
            <person name="Wang L."/>
            <person name="Xiong Q."/>
            <person name="Saelim N."/>
            <person name="Wang L."/>
            <person name="Nong W."/>
            <person name="Wan A.T."/>
            <person name="Shi M."/>
            <person name="Liu X."/>
            <person name="Cao Q."/>
            <person name="Hui J.H.L."/>
            <person name="Sookrung N."/>
            <person name="Leung T.F."/>
            <person name="Tungtrongchitr A."/>
            <person name="Tsui S.K.W."/>
        </authorList>
    </citation>
    <scope>NUCLEOTIDE SEQUENCE [LARGE SCALE GENOMIC DNA]</scope>
    <source>
        <strain evidence="6">PWHHKU_190912</strain>
    </source>
</reference>
<evidence type="ECO:0000256" key="4">
    <source>
        <dbReference type="RuleBase" id="RU004453"/>
    </source>
</evidence>